<sequence>MDRREFLQSFALAAVAALAGEAALSPAEAAAPPAARFAFSRSALLDEARKLAAEPYQESTLDLPARFADLSYEQYREIRWKRDLTIWKDEGRGFRLEPLHTGSVYRQPVMLYLVEDGTASRLAFNRDMFDYGPNVKPPEDPKQDLAFSGFRLRRPLAEPDRWNEFATFQGATYFKALSKGLNYGLTARGLAINTADPDGEEFPVFTRFYIERPETGASSVIVHALLDSKSTTGVYRFTLRPGDETTIDVELTLFPRVEIGHVGLGALNSMFLYDATNRTRFDDQRPAVHLSDGLAITTGSGERIWRPLANPRNLQISAFVDQSPRGFALAQRRRSFAEFQDLETRYDLKPSAWIEPVGDWGQGSVVLVEIPSESEIHENIVAYWRPKAKLPAGQEFSAAYRLHWAPGAPTNPELGVCTDTREGQGTNGTSRRFVVDFQGNMPAAGAVRLEISASAGKILNPILRPNPVWGGFRVTFDLDTRNVPLSELRLLLTDGTKPVSETWLYRWTP</sequence>
<gene>
    <name evidence="7" type="ORF">ABS361_08390</name>
</gene>
<dbReference type="PIRSF" id="PIRSF006281">
    <property type="entry name" value="MdoG"/>
    <property type="match status" value="1"/>
</dbReference>
<dbReference type="GO" id="GO:0030246">
    <property type="term" value="F:carbohydrate binding"/>
    <property type="evidence" value="ECO:0007669"/>
    <property type="project" value="InterPro"/>
</dbReference>
<keyword evidence="5" id="KW-0574">Periplasm</keyword>
<dbReference type="Gene3D" id="2.70.98.10">
    <property type="match status" value="1"/>
</dbReference>
<dbReference type="InterPro" id="IPR011013">
    <property type="entry name" value="Gal_mutarotase_sf_dom"/>
</dbReference>
<name>A0AAU7XDK5_9HYPH</name>
<dbReference type="InterPro" id="IPR006311">
    <property type="entry name" value="TAT_signal"/>
</dbReference>
<evidence type="ECO:0000259" key="6">
    <source>
        <dbReference type="Pfam" id="PF04349"/>
    </source>
</evidence>
<evidence type="ECO:0000256" key="1">
    <source>
        <dbReference type="ARBA" id="ARBA00004418"/>
    </source>
</evidence>
<evidence type="ECO:0000313" key="7">
    <source>
        <dbReference type="EMBL" id="XBY46225.1"/>
    </source>
</evidence>
<dbReference type="EMBL" id="CP158568">
    <property type="protein sequence ID" value="XBY46225.1"/>
    <property type="molecule type" value="Genomic_DNA"/>
</dbReference>
<dbReference type="GO" id="GO:0003824">
    <property type="term" value="F:catalytic activity"/>
    <property type="evidence" value="ECO:0007669"/>
    <property type="project" value="InterPro"/>
</dbReference>
<dbReference type="RefSeq" id="WP_407051322.1">
    <property type="nucleotide sequence ID" value="NZ_CP158568.1"/>
</dbReference>
<feature type="domain" description="Glucan biosynthesis periplasmic MdoG C-terminal" evidence="6">
    <location>
        <begin position="39"/>
        <end position="507"/>
    </location>
</feature>
<proteinExistence type="inferred from homology"/>
<dbReference type="GO" id="GO:0030288">
    <property type="term" value="C:outer membrane-bounded periplasmic space"/>
    <property type="evidence" value="ECO:0007669"/>
    <property type="project" value="TreeGrafter"/>
</dbReference>
<dbReference type="Gene3D" id="2.60.40.10">
    <property type="entry name" value="Immunoglobulins"/>
    <property type="match status" value="1"/>
</dbReference>
<dbReference type="KEGG" id="mflg:ABS361_08390"/>
<comment type="pathway">
    <text evidence="2">Glycan metabolism; osmoregulated periplasmic glucan (OPG) biosynthesis.</text>
</comment>
<dbReference type="PROSITE" id="PS51318">
    <property type="entry name" value="TAT"/>
    <property type="match status" value="1"/>
</dbReference>
<accession>A0AAU7XDK5</accession>
<evidence type="ECO:0000256" key="2">
    <source>
        <dbReference type="ARBA" id="ARBA00005001"/>
    </source>
</evidence>
<dbReference type="PANTHER" id="PTHR30504">
    <property type="entry name" value="GLUCANS BIOSYNTHESIS PROTEIN"/>
    <property type="match status" value="1"/>
</dbReference>
<dbReference type="Pfam" id="PF04349">
    <property type="entry name" value="MdoG"/>
    <property type="match status" value="1"/>
</dbReference>
<comment type="subcellular location">
    <subcellularLocation>
        <location evidence="1">Periplasm</location>
    </subcellularLocation>
</comment>
<dbReference type="FunFam" id="2.70.98.10:FF:000001">
    <property type="entry name" value="Glucans biosynthesis protein G"/>
    <property type="match status" value="1"/>
</dbReference>
<dbReference type="PANTHER" id="PTHR30504:SF2">
    <property type="entry name" value="GLUCANS BIOSYNTHESIS PROTEIN G"/>
    <property type="match status" value="1"/>
</dbReference>
<dbReference type="InterPro" id="IPR014438">
    <property type="entry name" value="Glucan_biosyn_MdoG/MdoD"/>
</dbReference>
<dbReference type="SUPFAM" id="SSF81296">
    <property type="entry name" value="E set domains"/>
    <property type="match status" value="1"/>
</dbReference>
<dbReference type="GO" id="GO:0051274">
    <property type="term" value="P:beta-glucan biosynthetic process"/>
    <property type="evidence" value="ECO:0007669"/>
    <property type="project" value="TreeGrafter"/>
</dbReference>
<evidence type="ECO:0000256" key="4">
    <source>
        <dbReference type="ARBA" id="ARBA00022729"/>
    </source>
</evidence>
<evidence type="ECO:0000256" key="5">
    <source>
        <dbReference type="ARBA" id="ARBA00022764"/>
    </source>
</evidence>
<reference evidence="7" key="1">
    <citation type="submission" date="2024-06" db="EMBL/GenBank/DDBJ databases">
        <title>Methylostella associata gen. nov., sp. nov., a novel Ancalomicrobiaceae-affiliated facultatively methylotrophic bacteria that feed on methanotrophs of the genus Methylococcus.</title>
        <authorList>
            <person name="Saltykova V."/>
            <person name="Danilova O.V."/>
            <person name="Oshkin I.Y."/>
            <person name="Belova S.E."/>
            <person name="Pimenov N.V."/>
            <person name="Dedysh S.N."/>
        </authorList>
    </citation>
    <scope>NUCLEOTIDE SEQUENCE</scope>
    <source>
        <strain evidence="7">S20</strain>
    </source>
</reference>
<evidence type="ECO:0000256" key="3">
    <source>
        <dbReference type="ARBA" id="ARBA00009284"/>
    </source>
</evidence>
<dbReference type="InterPro" id="IPR007444">
    <property type="entry name" value="Glucan_biosyn_MdoG_C"/>
</dbReference>
<dbReference type="InterPro" id="IPR014756">
    <property type="entry name" value="Ig_E-set"/>
</dbReference>
<protein>
    <submittedName>
        <fullName evidence="7">Glucan biosynthesis protein</fullName>
    </submittedName>
</protein>
<dbReference type="AlphaFoldDB" id="A0AAU7XDK5"/>
<comment type="similarity">
    <text evidence="3">Belongs to the OpgD/OpgG family.</text>
</comment>
<dbReference type="InterPro" id="IPR014718">
    <property type="entry name" value="GH-type_carb-bd"/>
</dbReference>
<dbReference type="SUPFAM" id="SSF74650">
    <property type="entry name" value="Galactose mutarotase-like"/>
    <property type="match status" value="1"/>
</dbReference>
<keyword evidence="4" id="KW-0732">Signal</keyword>
<organism evidence="7">
    <name type="scientific">Methyloraptor flagellatus</name>
    <dbReference type="NCBI Taxonomy" id="3162530"/>
    <lineage>
        <taxon>Bacteria</taxon>
        <taxon>Pseudomonadati</taxon>
        <taxon>Pseudomonadota</taxon>
        <taxon>Alphaproteobacteria</taxon>
        <taxon>Hyphomicrobiales</taxon>
        <taxon>Ancalomicrobiaceae</taxon>
        <taxon>Methyloraptor</taxon>
    </lineage>
</organism>
<dbReference type="InterPro" id="IPR013783">
    <property type="entry name" value="Ig-like_fold"/>
</dbReference>